<reference evidence="1 2" key="1">
    <citation type="submission" date="2020-04" db="EMBL/GenBank/DDBJ databases">
        <title>MicrobeNet Type strains.</title>
        <authorList>
            <person name="Nicholson A.C."/>
        </authorList>
    </citation>
    <scope>NUCLEOTIDE SEQUENCE [LARGE SCALE GENOMIC DNA]</scope>
    <source>
        <strain evidence="1 2">JCM 12354</strain>
    </source>
</reference>
<dbReference type="AlphaFoldDB" id="A0A846XTN3"/>
<proteinExistence type="predicted"/>
<dbReference type="NCBIfam" id="TIGR00026">
    <property type="entry name" value="hi_GC_TIGR00026"/>
    <property type="match status" value="1"/>
</dbReference>
<name>A0A846XTN3_9NOCA</name>
<accession>A0A846XTN3</accession>
<comment type="caution">
    <text evidence="1">The sequence shown here is derived from an EMBL/GenBank/DDBJ whole genome shotgun (WGS) entry which is preliminary data.</text>
</comment>
<dbReference type="GO" id="GO:0016491">
    <property type="term" value="F:oxidoreductase activity"/>
    <property type="evidence" value="ECO:0007669"/>
    <property type="project" value="InterPro"/>
</dbReference>
<protein>
    <submittedName>
        <fullName evidence="1">Nitroreductase family deazaflavin-dependent oxidoreductase</fullName>
    </submittedName>
</protein>
<dbReference type="InterPro" id="IPR004378">
    <property type="entry name" value="F420H2_quin_Rdtase"/>
</dbReference>
<dbReference type="Pfam" id="PF04075">
    <property type="entry name" value="F420H2_quin_red"/>
    <property type="match status" value="1"/>
</dbReference>
<evidence type="ECO:0000313" key="1">
    <source>
        <dbReference type="EMBL" id="NKY48895.1"/>
    </source>
</evidence>
<gene>
    <name evidence="1" type="ORF">HGA08_01555</name>
</gene>
<dbReference type="Gene3D" id="2.30.110.10">
    <property type="entry name" value="Electron Transport, Fmn-binding Protein, Chain A"/>
    <property type="match status" value="1"/>
</dbReference>
<dbReference type="Proteomes" id="UP000565711">
    <property type="component" value="Unassembled WGS sequence"/>
</dbReference>
<dbReference type="EMBL" id="JAAXOP010000001">
    <property type="protein sequence ID" value="NKY48895.1"/>
    <property type="molecule type" value="Genomic_DNA"/>
</dbReference>
<evidence type="ECO:0000313" key="2">
    <source>
        <dbReference type="Proteomes" id="UP000565711"/>
    </source>
</evidence>
<organism evidence="1 2">
    <name type="scientific">Nocardia vermiculata</name>
    <dbReference type="NCBI Taxonomy" id="257274"/>
    <lineage>
        <taxon>Bacteria</taxon>
        <taxon>Bacillati</taxon>
        <taxon>Actinomycetota</taxon>
        <taxon>Actinomycetes</taxon>
        <taxon>Mycobacteriales</taxon>
        <taxon>Nocardiaceae</taxon>
        <taxon>Nocardia</taxon>
    </lineage>
</organism>
<keyword evidence="2" id="KW-1185">Reference proteome</keyword>
<sequence>MPSEFRPERSYSPGRLRRVENAVMTAMTRAGVVPHSYVLTTRGRRTGVTRHNPVTVVDLDGRRWLVAPYGAVAWVHNARAAGQITLTRRREHRAYTIREVAADEAGPVLRQYVQIASATRRYFQADRDDPVERFTAEADHHPVFELTPAENNPPTA</sequence>
<dbReference type="InterPro" id="IPR012349">
    <property type="entry name" value="Split_barrel_FMN-bd"/>
</dbReference>